<evidence type="ECO:0000313" key="2">
    <source>
        <dbReference type="Proteomes" id="UP000285378"/>
    </source>
</evidence>
<name>A0A423MBY0_PSEFL</name>
<accession>A0A423MBY0</accession>
<evidence type="ECO:0000313" key="1">
    <source>
        <dbReference type="EMBL" id="RON80765.1"/>
    </source>
</evidence>
<gene>
    <name evidence="1" type="ORF">BK670_11250</name>
</gene>
<sequence>MTEQISKNKKRPTVLFQVWEPFRQSVIEENRFYLEQAKGRLLSQFNDIDREADAAGERWLEDQAPYFDPDRDDPGSAYENAYDHSIEFYRLLSEMRDQTRLSIIAGMFHEWDKKLRSWLVKEIRHWHDGEEVLKKTWSANFDEIAELLDATGLAKQNTDYMRKLSTYRYVINVYKHGDGSAFETLKANHPEFLRKSPIDEILPEFTWMDHTDLTATDQQLDELSDTIIEFWKSIPHEINDDTVTWAPQWFVKAQTRDSAKSQPKKPTSSPAG</sequence>
<reference evidence="1 2" key="1">
    <citation type="submission" date="2016-10" db="EMBL/GenBank/DDBJ databases">
        <title>Comparative genome analysis of multiple Pseudomonas spp. focuses on biocontrol and plant growth promoting traits.</title>
        <authorList>
            <person name="Tao X.-Y."/>
            <person name="Taylor C.G."/>
        </authorList>
    </citation>
    <scope>NUCLEOTIDE SEQUENCE [LARGE SCALE GENOMIC DNA]</scope>
    <source>
        <strain evidence="1 2">28B5</strain>
    </source>
</reference>
<dbReference type="Proteomes" id="UP000285378">
    <property type="component" value="Unassembled WGS sequence"/>
</dbReference>
<dbReference type="OrthoDB" id="1354489at2"/>
<dbReference type="EMBL" id="MOBX01000013">
    <property type="protein sequence ID" value="RON80765.1"/>
    <property type="molecule type" value="Genomic_DNA"/>
</dbReference>
<proteinExistence type="predicted"/>
<protein>
    <submittedName>
        <fullName evidence="1">Uncharacterized protein</fullName>
    </submittedName>
</protein>
<comment type="caution">
    <text evidence="1">The sequence shown here is derived from an EMBL/GenBank/DDBJ whole genome shotgun (WGS) entry which is preliminary data.</text>
</comment>
<dbReference type="RefSeq" id="WP_123449904.1">
    <property type="nucleotide sequence ID" value="NZ_MOBX01000013.1"/>
</dbReference>
<organism evidence="1 2">
    <name type="scientific">Pseudomonas fluorescens</name>
    <dbReference type="NCBI Taxonomy" id="294"/>
    <lineage>
        <taxon>Bacteria</taxon>
        <taxon>Pseudomonadati</taxon>
        <taxon>Pseudomonadota</taxon>
        <taxon>Gammaproteobacteria</taxon>
        <taxon>Pseudomonadales</taxon>
        <taxon>Pseudomonadaceae</taxon>
        <taxon>Pseudomonas</taxon>
    </lineage>
</organism>
<dbReference type="AlphaFoldDB" id="A0A423MBY0"/>